<dbReference type="PROSITE" id="PS50404">
    <property type="entry name" value="GST_NTER"/>
    <property type="match status" value="1"/>
</dbReference>
<protein>
    <recommendedName>
        <fullName evidence="1">GST N-terminal domain-containing protein</fullName>
    </recommendedName>
</protein>
<dbReference type="Gene3D" id="1.20.1050.10">
    <property type="match status" value="1"/>
</dbReference>
<dbReference type="AlphaFoldDB" id="A0A4Y7TAI8"/>
<dbReference type="Gene3D" id="3.40.30.10">
    <property type="entry name" value="Glutaredoxin"/>
    <property type="match status" value="1"/>
</dbReference>
<keyword evidence="3" id="KW-1185">Reference proteome</keyword>
<reference evidence="2 3" key="1">
    <citation type="journal article" date="2019" name="Nat. Ecol. Evol.">
        <title>Megaphylogeny resolves global patterns of mushroom evolution.</title>
        <authorList>
            <person name="Varga T."/>
            <person name="Krizsan K."/>
            <person name="Foldi C."/>
            <person name="Dima B."/>
            <person name="Sanchez-Garcia M."/>
            <person name="Sanchez-Ramirez S."/>
            <person name="Szollosi G.J."/>
            <person name="Szarkandi J.G."/>
            <person name="Papp V."/>
            <person name="Albert L."/>
            <person name="Andreopoulos W."/>
            <person name="Angelini C."/>
            <person name="Antonin V."/>
            <person name="Barry K.W."/>
            <person name="Bougher N.L."/>
            <person name="Buchanan P."/>
            <person name="Buyck B."/>
            <person name="Bense V."/>
            <person name="Catcheside P."/>
            <person name="Chovatia M."/>
            <person name="Cooper J."/>
            <person name="Damon W."/>
            <person name="Desjardin D."/>
            <person name="Finy P."/>
            <person name="Geml J."/>
            <person name="Haridas S."/>
            <person name="Hughes K."/>
            <person name="Justo A."/>
            <person name="Karasinski D."/>
            <person name="Kautmanova I."/>
            <person name="Kiss B."/>
            <person name="Kocsube S."/>
            <person name="Kotiranta H."/>
            <person name="LaButti K.M."/>
            <person name="Lechner B.E."/>
            <person name="Liimatainen K."/>
            <person name="Lipzen A."/>
            <person name="Lukacs Z."/>
            <person name="Mihaltcheva S."/>
            <person name="Morgado L.N."/>
            <person name="Niskanen T."/>
            <person name="Noordeloos M.E."/>
            <person name="Ohm R.A."/>
            <person name="Ortiz-Santana B."/>
            <person name="Ovrebo C."/>
            <person name="Racz N."/>
            <person name="Riley R."/>
            <person name="Savchenko A."/>
            <person name="Shiryaev A."/>
            <person name="Soop K."/>
            <person name="Spirin V."/>
            <person name="Szebenyi C."/>
            <person name="Tomsovsky M."/>
            <person name="Tulloss R.E."/>
            <person name="Uehling J."/>
            <person name="Grigoriev I.V."/>
            <person name="Vagvolgyi C."/>
            <person name="Papp T."/>
            <person name="Martin F.M."/>
            <person name="Miettinen O."/>
            <person name="Hibbett D.S."/>
            <person name="Nagy L.G."/>
        </authorList>
    </citation>
    <scope>NUCLEOTIDE SEQUENCE [LARGE SCALE GENOMIC DNA]</scope>
    <source>
        <strain evidence="2 3">FP101781</strain>
    </source>
</reference>
<dbReference type="InterPro" id="IPR054416">
    <property type="entry name" value="GST_UstS-like_C"/>
</dbReference>
<dbReference type="Pfam" id="PF13409">
    <property type="entry name" value="GST_N_2"/>
    <property type="match status" value="1"/>
</dbReference>
<dbReference type="InterPro" id="IPR036282">
    <property type="entry name" value="Glutathione-S-Trfase_C_sf"/>
</dbReference>
<evidence type="ECO:0000259" key="1">
    <source>
        <dbReference type="PROSITE" id="PS50404"/>
    </source>
</evidence>
<organism evidence="2 3">
    <name type="scientific">Coprinellus micaceus</name>
    <name type="common">Glistening ink-cap mushroom</name>
    <name type="synonym">Coprinus micaceus</name>
    <dbReference type="NCBI Taxonomy" id="71717"/>
    <lineage>
        <taxon>Eukaryota</taxon>
        <taxon>Fungi</taxon>
        <taxon>Dikarya</taxon>
        <taxon>Basidiomycota</taxon>
        <taxon>Agaricomycotina</taxon>
        <taxon>Agaricomycetes</taxon>
        <taxon>Agaricomycetidae</taxon>
        <taxon>Agaricales</taxon>
        <taxon>Agaricineae</taxon>
        <taxon>Psathyrellaceae</taxon>
        <taxon>Coprinellus</taxon>
    </lineage>
</organism>
<evidence type="ECO:0000313" key="2">
    <source>
        <dbReference type="EMBL" id="TEB30579.1"/>
    </source>
</evidence>
<name>A0A4Y7TAI8_COPMI</name>
<dbReference type="Proteomes" id="UP000298030">
    <property type="component" value="Unassembled WGS sequence"/>
</dbReference>
<dbReference type="InterPro" id="IPR036249">
    <property type="entry name" value="Thioredoxin-like_sf"/>
</dbReference>
<dbReference type="OrthoDB" id="4951845at2759"/>
<accession>A0A4Y7TAI8</accession>
<dbReference type="InterPro" id="IPR004045">
    <property type="entry name" value="Glutathione_S-Trfase_N"/>
</dbReference>
<dbReference type="Pfam" id="PF22041">
    <property type="entry name" value="GST_C_7"/>
    <property type="match status" value="1"/>
</dbReference>
<dbReference type="STRING" id="71717.A0A4Y7TAI8"/>
<sequence length="262" mass="29755">MITLYDFDSALPGRGMSLFVWRVRFALNIKGIEYKTEWLNYAKLEEELKERDVSPSTVHPDGTGFFSVPAIHDPATNTTVSDSHRILQYLDEAYPNTPQICTHPNALTDEFLKAAFEVGWLVPIDLLRKGMWGVLAPNVVKYQMDEAGTIKARKKIEGRLLSGMPFESLLEEVKQRELLEEARQGYADVAATLDKIRAQYGGQGPWLLGEHVKLPDLAIAGSLAWVVSIVGEESELWKDIRKWDGGSWGRLWDQWKPYHKLL</sequence>
<proteinExistence type="predicted"/>
<comment type="caution">
    <text evidence="2">The sequence shown here is derived from an EMBL/GenBank/DDBJ whole genome shotgun (WGS) entry which is preliminary data.</text>
</comment>
<dbReference type="SUPFAM" id="SSF47616">
    <property type="entry name" value="GST C-terminal domain-like"/>
    <property type="match status" value="1"/>
</dbReference>
<dbReference type="SUPFAM" id="SSF52833">
    <property type="entry name" value="Thioredoxin-like"/>
    <property type="match status" value="1"/>
</dbReference>
<dbReference type="EMBL" id="QPFP01000022">
    <property type="protein sequence ID" value="TEB30579.1"/>
    <property type="molecule type" value="Genomic_DNA"/>
</dbReference>
<gene>
    <name evidence="2" type="ORF">FA13DRAFT_1814411</name>
</gene>
<feature type="domain" description="GST N-terminal" evidence="1">
    <location>
        <begin position="7"/>
        <end position="98"/>
    </location>
</feature>
<evidence type="ECO:0000313" key="3">
    <source>
        <dbReference type="Proteomes" id="UP000298030"/>
    </source>
</evidence>